<name>A0A9Q0RZ52_9DIPT</name>
<dbReference type="EMBL" id="WJQU01000003">
    <property type="protein sequence ID" value="KAJ6639525.1"/>
    <property type="molecule type" value="Genomic_DNA"/>
</dbReference>
<proteinExistence type="predicted"/>
<protein>
    <submittedName>
        <fullName evidence="1">Uncharacterized protein</fullName>
    </submittedName>
</protein>
<sequence>MQWQCTTCIDDFNGLWTKLEGLTDLVNEIKSMINLCGLVKSTVVEALSDSKPIKQQKSPMIELPAQKATIATQPLNVPAPIDDYGIRLAEKRSYLWLSGFHHTSTTQQVSSLVSKVLGIQEKDIICRSLKSGKRDYSDFNHISFRIGLKSSDVKDAFEPNKCPVGIIYNKMAHKSTTILLRKSFGERQRKRCTSVNVVSTISNCTITQ</sequence>
<keyword evidence="2" id="KW-1185">Reference proteome</keyword>
<dbReference type="Proteomes" id="UP001151699">
    <property type="component" value="Chromosome X"/>
</dbReference>
<organism evidence="1 2">
    <name type="scientific">Pseudolycoriella hygida</name>
    <dbReference type="NCBI Taxonomy" id="35572"/>
    <lineage>
        <taxon>Eukaryota</taxon>
        <taxon>Metazoa</taxon>
        <taxon>Ecdysozoa</taxon>
        <taxon>Arthropoda</taxon>
        <taxon>Hexapoda</taxon>
        <taxon>Insecta</taxon>
        <taxon>Pterygota</taxon>
        <taxon>Neoptera</taxon>
        <taxon>Endopterygota</taxon>
        <taxon>Diptera</taxon>
        <taxon>Nematocera</taxon>
        <taxon>Sciaroidea</taxon>
        <taxon>Sciaridae</taxon>
        <taxon>Pseudolycoriella</taxon>
    </lineage>
</organism>
<dbReference type="AlphaFoldDB" id="A0A9Q0RZ52"/>
<reference evidence="1" key="1">
    <citation type="submission" date="2022-07" db="EMBL/GenBank/DDBJ databases">
        <authorList>
            <person name="Trinca V."/>
            <person name="Uliana J.V.C."/>
            <person name="Torres T.T."/>
            <person name="Ward R.J."/>
            <person name="Monesi N."/>
        </authorList>
    </citation>
    <scope>NUCLEOTIDE SEQUENCE</scope>
    <source>
        <strain evidence="1">HSMRA1968</strain>
        <tissue evidence="1">Whole embryos</tissue>
    </source>
</reference>
<evidence type="ECO:0000313" key="1">
    <source>
        <dbReference type="EMBL" id="KAJ6639525.1"/>
    </source>
</evidence>
<comment type="caution">
    <text evidence="1">The sequence shown here is derived from an EMBL/GenBank/DDBJ whole genome shotgun (WGS) entry which is preliminary data.</text>
</comment>
<accession>A0A9Q0RZ52</accession>
<gene>
    <name evidence="1" type="ORF">Bhyg_12271</name>
</gene>
<evidence type="ECO:0000313" key="2">
    <source>
        <dbReference type="Proteomes" id="UP001151699"/>
    </source>
</evidence>